<dbReference type="AlphaFoldDB" id="A0AAC9W286"/>
<dbReference type="CDD" id="cd00009">
    <property type="entry name" value="AAA"/>
    <property type="match status" value="1"/>
</dbReference>
<keyword evidence="4" id="KW-0804">Transcription</keyword>
<reference evidence="7" key="1">
    <citation type="journal article" date="2017" name="Sci. Rep.">
        <title>Determination of the Genome and Primary Transcriptome of Syngas Fermenting Eubacterium limosum ATCC 8486.</title>
        <authorList>
            <person name="Song Y."/>
            <person name="Shin J."/>
            <person name="Jeong Y."/>
            <person name="Jin S."/>
            <person name="Lee J.K."/>
            <person name="Kim D.R."/>
            <person name="Kim S.C."/>
            <person name="Cho S."/>
            <person name="Cho B.K."/>
        </authorList>
    </citation>
    <scope>NUCLEOTIDE SEQUENCE [LARGE SCALE GENOMIC DNA]</scope>
    <source>
        <strain evidence="7">ATCC 8486</strain>
    </source>
</reference>
<dbReference type="InterPro" id="IPR003593">
    <property type="entry name" value="AAA+_ATPase"/>
</dbReference>
<keyword evidence="3" id="KW-0805">Transcription regulation</keyword>
<dbReference type="Pfam" id="PF00158">
    <property type="entry name" value="Sigma54_activat"/>
    <property type="match status" value="1"/>
</dbReference>
<dbReference type="SUPFAM" id="SSF52540">
    <property type="entry name" value="P-loop containing nucleoside triphosphate hydrolases"/>
    <property type="match status" value="1"/>
</dbReference>
<dbReference type="PANTHER" id="PTHR32071">
    <property type="entry name" value="TRANSCRIPTIONAL REGULATORY PROTEIN"/>
    <property type="match status" value="1"/>
</dbReference>
<dbReference type="InterPro" id="IPR025662">
    <property type="entry name" value="Sigma_54_int_dom_ATP-bd_1"/>
</dbReference>
<dbReference type="PANTHER" id="PTHR32071:SF57">
    <property type="entry name" value="C4-DICARBOXYLATE TRANSPORT TRANSCRIPTIONAL REGULATORY PROTEIN DCTD"/>
    <property type="match status" value="1"/>
</dbReference>
<dbReference type="Gene3D" id="3.40.50.300">
    <property type="entry name" value="P-loop containing nucleotide triphosphate hydrolases"/>
    <property type="match status" value="1"/>
</dbReference>
<dbReference type="Gene3D" id="1.10.8.60">
    <property type="match status" value="1"/>
</dbReference>
<feature type="domain" description="Sigma-54 factor interaction" evidence="5">
    <location>
        <begin position="151"/>
        <end position="380"/>
    </location>
</feature>
<dbReference type="InterPro" id="IPR058031">
    <property type="entry name" value="AAA_lid_NorR"/>
</dbReference>
<dbReference type="CDD" id="cd00130">
    <property type="entry name" value="PAS"/>
    <property type="match status" value="1"/>
</dbReference>
<evidence type="ECO:0000259" key="5">
    <source>
        <dbReference type="PROSITE" id="PS50045"/>
    </source>
</evidence>
<dbReference type="InterPro" id="IPR027417">
    <property type="entry name" value="P-loop_NTPase"/>
</dbReference>
<dbReference type="KEGG" id="elim:B2M23_03505"/>
<organism evidence="6 7">
    <name type="scientific">Eubacterium limosum</name>
    <dbReference type="NCBI Taxonomy" id="1736"/>
    <lineage>
        <taxon>Bacteria</taxon>
        <taxon>Bacillati</taxon>
        <taxon>Bacillota</taxon>
        <taxon>Clostridia</taxon>
        <taxon>Eubacteriales</taxon>
        <taxon>Eubacteriaceae</taxon>
        <taxon>Eubacterium</taxon>
    </lineage>
</organism>
<dbReference type="RefSeq" id="WP_052237383.1">
    <property type="nucleotide sequence ID" value="NZ_CP019962.1"/>
</dbReference>
<dbReference type="InterPro" id="IPR025944">
    <property type="entry name" value="Sigma_54_int_dom_CS"/>
</dbReference>
<evidence type="ECO:0000256" key="4">
    <source>
        <dbReference type="ARBA" id="ARBA00023163"/>
    </source>
</evidence>
<gene>
    <name evidence="6" type="ORF">B2M23_03505</name>
</gene>
<dbReference type="InterPro" id="IPR000014">
    <property type="entry name" value="PAS"/>
</dbReference>
<dbReference type="GO" id="GO:0006355">
    <property type="term" value="P:regulation of DNA-templated transcription"/>
    <property type="evidence" value="ECO:0007669"/>
    <property type="project" value="InterPro"/>
</dbReference>
<dbReference type="InterPro" id="IPR035965">
    <property type="entry name" value="PAS-like_dom_sf"/>
</dbReference>
<dbReference type="PROSITE" id="PS50045">
    <property type="entry name" value="SIGMA54_INTERACT_4"/>
    <property type="match status" value="1"/>
</dbReference>
<keyword evidence="2" id="KW-0067">ATP-binding</keyword>
<keyword evidence="1" id="KW-0547">Nucleotide-binding</keyword>
<evidence type="ECO:0000313" key="7">
    <source>
        <dbReference type="Proteomes" id="UP000192391"/>
    </source>
</evidence>
<sequence length="457" mass="52670">MNKKERHPDHSEDYENYLRTIPERVFSDALEKMYFGIIVWDTDGRVLYANPAVKKYYEKAPGWLSAYDEHIEARADKLPFPENIQASMVIPPEPEMNPNVRLRIITPVFADRERTRIAFVIEQFQENLPYLDVDGSTVNGGFDKTHDTQSIVGRSLAFLRPLIELKKIAVSNMPILLLGESGVGKTHIAEYIHNCSPRKEQSFFSVNCGAIPENLLEAELFGYVSGAFTDASKTGKKGIFETARHGTVFLDEIGDMPLPLQVKILHVIENKSFVPVGGREAMDADVRIITATNKNLKELIRKNQFRSDLYWRISTFYQTIPPLRERKEDIIPLAHFYLNQLNEKYTTDKVFDFSTLYTLLDYHWPGNVRELKHVIERMYILSRNSIISFPEFEMSQNAVGDDEETGMEYDLPFIVDSIKGYLVKNSYAEHKTSSKVAKDLNISQSKAYRLIQRYCRR</sequence>
<dbReference type="PROSITE" id="PS00688">
    <property type="entry name" value="SIGMA54_INTERACT_3"/>
    <property type="match status" value="1"/>
</dbReference>
<evidence type="ECO:0000256" key="1">
    <source>
        <dbReference type="ARBA" id="ARBA00022741"/>
    </source>
</evidence>
<protein>
    <recommendedName>
        <fullName evidence="5">Sigma-54 factor interaction domain-containing protein</fullName>
    </recommendedName>
</protein>
<evidence type="ECO:0000256" key="3">
    <source>
        <dbReference type="ARBA" id="ARBA00023015"/>
    </source>
</evidence>
<dbReference type="InterPro" id="IPR002078">
    <property type="entry name" value="Sigma_54_int"/>
</dbReference>
<evidence type="ECO:0000256" key="2">
    <source>
        <dbReference type="ARBA" id="ARBA00022840"/>
    </source>
</evidence>
<dbReference type="GO" id="GO:0005524">
    <property type="term" value="F:ATP binding"/>
    <property type="evidence" value="ECO:0007669"/>
    <property type="project" value="UniProtKB-KW"/>
</dbReference>
<dbReference type="EMBL" id="CP019962">
    <property type="protein sequence ID" value="ARD64663.1"/>
    <property type="molecule type" value="Genomic_DNA"/>
</dbReference>
<evidence type="ECO:0000313" key="6">
    <source>
        <dbReference type="EMBL" id="ARD64663.1"/>
    </source>
</evidence>
<dbReference type="SUPFAM" id="SSF55785">
    <property type="entry name" value="PYP-like sensor domain (PAS domain)"/>
    <property type="match status" value="1"/>
</dbReference>
<dbReference type="PROSITE" id="PS00675">
    <property type="entry name" value="SIGMA54_INTERACT_1"/>
    <property type="match status" value="1"/>
</dbReference>
<dbReference type="SMART" id="SM00382">
    <property type="entry name" value="AAA"/>
    <property type="match status" value="1"/>
</dbReference>
<dbReference type="Proteomes" id="UP000192391">
    <property type="component" value="Chromosome"/>
</dbReference>
<name>A0AAC9W286_EUBLI</name>
<accession>A0AAC9W286</accession>
<proteinExistence type="predicted"/>
<dbReference type="FunFam" id="3.40.50.300:FF:000006">
    <property type="entry name" value="DNA-binding transcriptional regulator NtrC"/>
    <property type="match status" value="1"/>
</dbReference>
<dbReference type="Pfam" id="PF25601">
    <property type="entry name" value="AAA_lid_14"/>
    <property type="match status" value="1"/>
</dbReference>